<keyword evidence="4" id="KW-1003">Cell membrane</keyword>
<dbReference type="EMBL" id="AKHW03000499">
    <property type="protein sequence ID" value="KYO46447.1"/>
    <property type="molecule type" value="Genomic_DNA"/>
</dbReference>
<dbReference type="InterPro" id="IPR038126">
    <property type="entry name" value="RAMP_sf"/>
</dbReference>
<evidence type="ECO:0000313" key="13">
    <source>
        <dbReference type="EMBL" id="KYO46447.1"/>
    </source>
</evidence>
<evidence type="ECO:0000256" key="1">
    <source>
        <dbReference type="ARBA" id="ARBA00004251"/>
    </source>
</evidence>
<name>A0A151PBF5_ALLMI</name>
<dbReference type="InterPro" id="IPR006985">
    <property type="entry name" value="RAMP"/>
</dbReference>
<dbReference type="eggNOG" id="ENOG502S5WC">
    <property type="taxonomic scope" value="Eukaryota"/>
</dbReference>
<dbReference type="GO" id="GO:0007186">
    <property type="term" value="P:G protein-coupled receptor signaling pathway"/>
    <property type="evidence" value="ECO:0007669"/>
    <property type="project" value="TreeGrafter"/>
</dbReference>
<evidence type="ECO:0000256" key="11">
    <source>
        <dbReference type="SAM" id="Phobius"/>
    </source>
</evidence>
<feature type="transmembrane region" description="Helical" evidence="11">
    <location>
        <begin position="139"/>
        <end position="160"/>
    </location>
</feature>
<keyword evidence="3" id="KW-0813">Transport</keyword>
<keyword evidence="6 12" id="KW-0732">Signal</keyword>
<evidence type="ECO:0000256" key="12">
    <source>
        <dbReference type="SAM" id="SignalP"/>
    </source>
</evidence>
<dbReference type="GO" id="GO:0032870">
    <property type="term" value="P:cellular response to hormone stimulus"/>
    <property type="evidence" value="ECO:0007669"/>
    <property type="project" value="TreeGrafter"/>
</dbReference>
<reference evidence="13 14" key="1">
    <citation type="journal article" date="2012" name="Genome Biol.">
        <title>Sequencing three crocodilian genomes to illuminate the evolution of archosaurs and amniotes.</title>
        <authorList>
            <person name="St John J.A."/>
            <person name="Braun E.L."/>
            <person name="Isberg S.R."/>
            <person name="Miles L.G."/>
            <person name="Chong A.Y."/>
            <person name="Gongora J."/>
            <person name="Dalzell P."/>
            <person name="Moran C."/>
            <person name="Bed'hom B."/>
            <person name="Abzhanov A."/>
            <person name="Burgess S.C."/>
            <person name="Cooksey A.M."/>
            <person name="Castoe T.A."/>
            <person name="Crawford N.G."/>
            <person name="Densmore L.D."/>
            <person name="Drew J.C."/>
            <person name="Edwards S.V."/>
            <person name="Faircloth B.C."/>
            <person name="Fujita M.K."/>
            <person name="Greenwold M.J."/>
            <person name="Hoffmann F.G."/>
            <person name="Howard J.M."/>
            <person name="Iguchi T."/>
            <person name="Janes D.E."/>
            <person name="Khan S.Y."/>
            <person name="Kohno S."/>
            <person name="de Koning A.J."/>
            <person name="Lance S.L."/>
            <person name="McCarthy F.M."/>
            <person name="McCormack J.E."/>
            <person name="Merchant M.E."/>
            <person name="Peterson D.G."/>
            <person name="Pollock D.D."/>
            <person name="Pourmand N."/>
            <person name="Raney B.J."/>
            <person name="Roessler K.A."/>
            <person name="Sanford J.R."/>
            <person name="Sawyer R.H."/>
            <person name="Schmidt C.J."/>
            <person name="Triplett E.W."/>
            <person name="Tuberville T.D."/>
            <person name="Venegas-Anaya M."/>
            <person name="Howard J.T."/>
            <person name="Jarvis E.D."/>
            <person name="Guillette L.J.Jr."/>
            <person name="Glenn T.C."/>
            <person name="Green R.E."/>
            <person name="Ray D.A."/>
        </authorList>
    </citation>
    <scope>NUCLEOTIDE SEQUENCE [LARGE SCALE GENOMIC DNA]</scope>
    <source>
        <strain evidence="13">KSC_2009_1</strain>
    </source>
</reference>
<comment type="caution">
    <text evidence="13">The sequence shown here is derived from an EMBL/GenBank/DDBJ whole genome shotgun (WGS) entry which is preliminary data.</text>
</comment>
<evidence type="ECO:0000256" key="3">
    <source>
        <dbReference type="ARBA" id="ARBA00022448"/>
    </source>
</evidence>
<dbReference type="GO" id="GO:0015026">
    <property type="term" value="F:coreceptor activity"/>
    <property type="evidence" value="ECO:0007669"/>
    <property type="project" value="InterPro"/>
</dbReference>
<dbReference type="STRING" id="8496.A0A151PBF5"/>
<keyword evidence="5 11" id="KW-0812">Transmembrane</keyword>
<dbReference type="Pfam" id="PF04901">
    <property type="entry name" value="RAMP"/>
    <property type="match status" value="1"/>
</dbReference>
<dbReference type="GO" id="GO:0006816">
    <property type="term" value="P:calcium ion transport"/>
    <property type="evidence" value="ECO:0007669"/>
    <property type="project" value="TreeGrafter"/>
</dbReference>
<accession>A0A151PBF5</accession>
<evidence type="ECO:0000256" key="10">
    <source>
        <dbReference type="ARBA" id="ARBA00023170"/>
    </source>
</evidence>
<keyword evidence="10 13" id="KW-0675">Receptor</keyword>
<proteinExistence type="inferred from homology"/>
<gene>
    <name evidence="13" type="primary">RAMP2</name>
    <name evidence="13" type="ORF">Y1Q_0018263</name>
</gene>
<evidence type="ECO:0000313" key="14">
    <source>
        <dbReference type="Proteomes" id="UP000050525"/>
    </source>
</evidence>
<evidence type="ECO:0000256" key="8">
    <source>
        <dbReference type="ARBA" id="ARBA00023136"/>
    </source>
</evidence>
<dbReference type="GO" id="GO:0031623">
    <property type="term" value="P:receptor internalization"/>
    <property type="evidence" value="ECO:0007669"/>
    <property type="project" value="TreeGrafter"/>
</dbReference>
<dbReference type="GO" id="GO:0043235">
    <property type="term" value="C:receptor complex"/>
    <property type="evidence" value="ECO:0007669"/>
    <property type="project" value="TreeGrafter"/>
</dbReference>
<dbReference type="Proteomes" id="UP000050525">
    <property type="component" value="Unassembled WGS sequence"/>
</dbReference>
<dbReference type="PANTHER" id="PTHR14076:SF9">
    <property type="entry name" value="RECEPTOR ACTIVITY-MODIFYING PROTEIN 2"/>
    <property type="match status" value="1"/>
</dbReference>
<dbReference type="GO" id="GO:0072659">
    <property type="term" value="P:protein localization to plasma membrane"/>
    <property type="evidence" value="ECO:0007669"/>
    <property type="project" value="TreeGrafter"/>
</dbReference>
<dbReference type="KEGG" id="amj:102566244"/>
<evidence type="ECO:0000256" key="2">
    <source>
        <dbReference type="ARBA" id="ARBA00007087"/>
    </source>
</evidence>
<evidence type="ECO:0000256" key="6">
    <source>
        <dbReference type="ARBA" id="ARBA00022729"/>
    </source>
</evidence>
<keyword evidence="9" id="KW-1015">Disulfide bond</keyword>
<keyword evidence="8 11" id="KW-0472">Membrane</keyword>
<evidence type="ECO:0000256" key="9">
    <source>
        <dbReference type="ARBA" id="ARBA00023157"/>
    </source>
</evidence>
<protein>
    <submittedName>
        <fullName evidence="13">Receptor activity-modifying protein 2</fullName>
    </submittedName>
</protein>
<evidence type="ECO:0000256" key="4">
    <source>
        <dbReference type="ARBA" id="ARBA00022475"/>
    </source>
</evidence>
<dbReference type="GeneID" id="102566244"/>
<dbReference type="AlphaFoldDB" id="A0A151PBF5"/>
<dbReference type="GO" id="GO:0006886">
    <property type="term" value="P:intracellular protein transport"/>
    <property type="evidence" value="ECO:0007669"/>
    <property type="project" value="InterPro"/>
</dbReference>
<evidence type="ECO:0000256" key="7">
    <source>
        <dbReference type="ARBA" id="ARBA00022989"/>
    </source>
</evidence>
<dbReference type="GO" id="GO:0001525">
    <property type="term" value="P:angiogenesis"/>
    <property type="evidence" value="ECO:0007669"/>
    <property type="project" value="TreeGrafter"/>
</dbReference>
<dbReference type="RefSeq" id="XP_006273523.1">
    <property type="nucleotide sequence ID" value="XM_006273461.3"/>
</dbReference>
<comment type="subcellular location">
    <subcellularLocation>
        <location evidence="1">Cell membrane</location>
        <topology evidence="1">Single-pass type I membrane protein</topology>
    </subcellularLocation>
</comment>
<dbReference type="OrthoDB" id="9416539at2759"/>
<evidence type="ECO:0000256" key="5">
    <source>
        <dbReference type="ARBA" id="ARBA00022692"/>
    </source>
</evidence>
<sequence>MALCKETDSGCLSRGLLLLLWVALGSKVCHGGTATQAPHLAADETATYNLDEIYAHIADYCWSNFSEMMKNVTGVQLCEWSVISRPYSILRYCLENWADKIKYGYPNAVAEKYIFQSHHTYFFNCTLERPMYFDPPEDVLLAMIITPICLIPFLVALVVWRSKDGKMQS</sequence>
<feature type="chain" id="PRO_5007586859" evidence="12">
    <location>
        <begin position="32"/>
        <end position="169"/>
    </location>
</feature>
<keyword evidence="7 11" id="KW-1133">Transmembrane helix</keyword>
<keyword evidence="14" id="KW-1185">Reference proteome</keyword>
<dbReference type="PANTHER" id="PTHR14076">
    <property type="entry name" value="RECEPTOR ACTIVITY MODIFYING PROTEIN RAMP"/>
    <property type="match status" value="1"/>
</dbReference>
<dbReference type="GO" id="GO:0009986">
    <property type="term" value="C:cell surface"/>
    <property type="evidence" value="ECO:0007669"/>
    <property type="project" value="TreeGrafter"/>
</dbReference>
<feature type="signal peptide" evidence="12">
    <location>
        <begin position="1"/>
        <end position="31"/>
    </location>
</feature>
<dbReference type="CTD" id="10266"/>
<comment type="similarity">
    <text evidence="2">Belongs to the RAMP family.</text>
</comment>
<dbReference type="Gene3D" id="1.10.150.510">
    <property type="entry name" value="Receptor activity modifying family"/>
    <property type="match status" value="1"/>
</dbReference>
<dbReference type="GO" id="GO:0008277">
    <property type="term" value="P:regulation of G protein-coupled receptor signaling pathway"/>
    <property type="evidence" value="ECO:0007669"/>
    <property type="project" value="InterPro"/>
</dbReference>
<organism evidence="13 14">
    <name type="scientific">Alligator mississippiensis</name>
    <name type="common">American alligator</name>
    <dbReference type="NCBI Taxonomy" id="8496"/>
    <lineage>
        <taxon>Eukaryota</taxon>
        <taxon>Metazoa</taxon>
        <taxon>Chordata</taxon>
        <taxon>Craniata</taxon>
        <taxon>Vertebrata</taxon>
        <taxon>Euteleostomi</taxon>
        <taxon>Archelosauria</taxon>
        <taxon>Archosauria</taxon>
        <taxon>Crocodylia</taxon>
        <taxon>Alligatoridae</taxon>
        <taxon>Alligatorinae</taxon>
        <taxon>Alligator</taxon>
    </lineage>
</organism>
<dbReference type="GO" id="GO:0005886">
    <property type="term" value="C:plasma membrane"/>
    <property type="evidence" value="ECO:0007669"/>
    <property type="project" value="UniProtKB-SubCell"/>
</dbReference>